<dbReference type="SUPFAM" id="SSF50156">
    <property type="entry name" value="PDZ domain-like"/>
    <property type="match status" value="1"/>
</dbReference>
<keyword evidence="4 10" id="KW-0812">Transmembrane</keyword>
<dbReference type="PANTHER" id="PTHR42837:SF2">
    <property type="entry name" value="MEMBRANE METALLOPROTEASE ARASP2, CHLOROPLASTIC-RELATED"/>
    <property type="match status" value="1"/>
</dbReference>
<evidence type="ECO:0000259" key="11">
    <source>
        <dbReference type="PROSITE" id="PS50106"/>
    </source>
</evidence>
<keyword evidence="3" id="KW-0645">Protease</keyword>
<feature type="transmembrane region" description="Helical" evidence="10">
    <location>
        <begin position="245"/>
        <end position="268"/>
    </location>
</feature>
<evidence type="ECO:0000256" key="10">
    <source>
        <dbReference type="SAM" id="Phobius"/>
    </source>
</evidence>
<dbReference type="GO" id="GO:0016020">
    <property type="term" value="C:membrane"/>
    <property type="evidence" value="ECO:0007669"/>
    <property type="project" value="UniProtKB-SubCell"/>
</dbReference>
<accession>A0A382KQ66</accession>
<evidence type="ECO:0000256" key="8">
    <source>
        <dbReference type="ARBA" id="ARBA00023049"/>
    </source>
</evidence>
<keyword evidence="9 10" id="KW-0472">Membrane</keyword>
<dbReference type="Pfam" id="PF17820">
    <property type="entry name" value="PDZ_6"/>
    <property type="match status" value="1"/>
</dbReference>
<dbReference type="CDD" id="cd06163">
    <property type="entry name" value="S2P-M50_PDZ_RseP-like"/>
    <property type="match status" value="1"/>
</dbReference>
<dbReference type="Pfam" id="PF02163">
    <property type="entry name" value="Peptidase_M50"/>
    <property type="match status" value="1"/>
</dbReference>
<dbReference type="GO" id="GO:0006508">
    <property type="term" value="P:proteolysis"/>
    <property type="evidence" value="ECO:0007669"/>
    <property type="project" value="UniProtKB-KW"/>
</dbReference>
<comment type="subcellular location">
    <subcellularLocation>
        <location evidence="2">Membrane</location>
        <topology evidence="2">Multi-pass membrane protein</topology>
    </subcellularLocation>
</comment>
<evidence type="ECO:0000256" key="9">
    <source>
        <dbReference type="ARBA" id="ARBA00023136"/>
    </source>
</evidence>
<dbReference type="InterPro" id="IPR008915">
    <property type="entry name" value="Peptidase_M50"/>
</dbReference>
<feature type="domain" description="PDZ" evidence="11">
    <location>
        <begin position="97"/>
        <end position="128"/>
    </location>
</feature>
<dbReference type="GO" id="GO:0004222">
    <property type="term" value="F:metalloendopeptidase activity"/>
    <property type="evidence" value="ECO:0007669"/>
    <property type="project" value="InterPro"/>
</dbReference>
<keyword evidence="7 10" id="KW-1133">Transmembrane helix</keyword>
<dbReference type="AlphaFoldDB" id="A0A382KQ66"/>
<gene>
    <name evidence="12" type="ORF">METZ01_LOCUS279454</name>
</gene>
<reference evidence="12" key="1">
    <citation type="submission" date="2018-05" db="EMBL/GenBank/DDBJ databases">
        <authorList>
            <person name="Lanie J.A."/>
            <person name="Ng W.-L."/>
            <person name="Kazmierczak K.M."/>
            <person name="Andrzejewski T.M."/>
            <person name="Davidsen T.M."/>
            <person name="Wayne K.J."/>
            <person name="Tettelin H."/>
            <person name="Glass J.I."/>
            <person name="Rusch D."/>
            <person name="Podicherti R."/>
            <person name="Tsui H.-C.T."/>
            <person name="Winkler M.E."/>
        </authorList>
    </citation>
    <scope>NUCLEOTIDE SEQUENCE</scope>
</reference>
<dbReference type="NCBIfam" id="TIGR00054">
    <property type="entry name" value="RIP metalloprotease RseP"/>
    <property type="match status" value="1"/>
</dbReference>
<dbReference type="InterPro" id="IPR004387">
    <property type="entry name" value="Pept_M50_Zn"/>
</dbReference>
<keyword evidence="5" id="KW-0378">Hydrolase</keyword>
<evidence type="ECO:0000256" key="3">
    <source>
        <dbReference type="ARBA" id="ARBA00022670"/>
    </source>
</evidence>
<evidence type="ECO:0000256" key="6">
    <source>
        <dbReference type="ARBA" id="ARBA00022833"/>
    </source>
</evidence>
<keyword evidence="8" id="KW-0482">Metalloprotease</keyword>
<keyword evidence="6" id="KW-0862">Zinc</keyword>
<dbReference type="PROSITE" id="PS50106">
    <property type="entry name" value="PDZ"/>
    <property type="match status" value="1"/>
</dbReference>
<dbReference type="InterPro" id="IPR041489">
    <property type="entry name" value="PDZ_6"/>
</dbReference>
<feature type="transmembrane region" description="Helical" evidence="10">
    <location>
        <begin position="288"/>
        <end position="311"/>
    </location>
</feature>
<organism evidence="12">
    <name type="scientific">marine metagenome</name>
    <dbReference type="NCBI Taxonomy" id="408172"/>
    <lineage>
        <taxon>unclassified sequences</taxon>
        <taxon>metagenomes</taxon>
        <taxon>ecological metagenomes</taxon>
    </lineage>
</organism>
<dbReference type="CDD" id="cd23081">
    <property type="entry name" value="cpPDZ_EcRseP-like"/>
    <property type="match status" value="1"/>
</dbReference>
<proteinExistence type="predicted"/>
<evidence type="ECO:0000256" key="7">
    <source>
        <dbReference type="ARBA" id="ARBA00022989"/>
    </source>
</evidence>
<feature type="non-terminal residue" evidence="12">
    <location>
        <position position="1"/>
    </location>
</feature>
<evidence type="ECO:0000256" key="4">
    <source>
        <dbReference type="ARBA" id="ARBA00022692"/>
    </source>
</evidence>
<evidence type="ECO:0000313" key="12">
    <source>
        <dbReference type="EMBL" id="SVC26600.1"/>
    </source>
</evidence>
<dbReference type="InterPro" id="IPR036034">
    <property type="entry name" value="PDZ_sf"/>
</dbReference>
<dbReference type="SMART" id="SM00228">
    <property type="entry name" value="PDZ"/>
    <property type="match status" value="1"/>
</dbReference>
<dbReference type="PANTHER" id="PTHR42837">
    <property type="entry name" value="REGULATOR OF SIGMA-E PROTEASE RSEP"/>
    <property type="match status" value="1"/>
</dbReference>
<dbReference type="EMBL" id="UINC01082123">
    <property type="protein sequence ID" value="SVC26600.1"/>
    <property type="molecule type" value="Genomic_DNA"/>
</dbReference>
<name>A0A382KQ66_9ZZZZ</name>
<evidence type="ECO:0000256" key="5">
    <source>
        <dbReference type="ARBA" id="ARBA00022801"/>
    </source>
</evidence>
<sequence length="320" mass="34647">WGIPQIDETRVAKVDSEMLPPGAKDLALLKSGTKLLAIGERVVNHWGDVLTGLSEAQTGPLRITGENPETIVEIKIPASAIDRQSIAEALYLWQDNVIGVVNPGSPAEKGGLREGDRVVKIDGILVSNWYDMTDLVRSNPDVQLEFALEREGRELTRFVTPELIVEGGAELGLIGTLAPALAYSYEKVPLLSAVQLGYQETLAWSGMILTFVKDLFTGGVSSRDIGSVLAIGQIAGQTVRQGIEFYLRFVALFSINLAILNLLPIPVLDGGHLMFLGLEAIRGKPLSLGTKLVLSKIGFIFLITIMVLALYNDIARLMGM</sequence>
<dbReference type="Gene3D" id="2.30.42.10">
    <property type="match status" value="1"/>
</dbReference>
<evidence type="ECO:0000256" key="1">
    <source>
        <dbReference type="ARBA" id="ARBA00001947"/>
    </source>
</evidence>
<comment type="cofactor">
    <cofactor evidence="1">
        <name>Zn(2+)</name>
        <dbReference type="ChEBI" id="CHEBI:29105"/>
    </cofactor>
</comment>
<protein>
    <recommendedName>
        <fullName evidence="11">PDZ domain-containing protein</fullName>
    </recommendedName>
</protein>
<evidence type="ECO:0000256" key="2">
    <source>
        <dbReference type="ARBA" id="ARBA00004141"/>
    </source>
</evidence>
<dbReference type="InterPro" id="IPR001478">
    <property type="entry name" value="PDZ"/>
</dbReference>